<feature type="chain" id="PRO_5013051734" description="Outer membrane protein beta-barrel domain-containing protein" evidence="1">
    <location>
        <begin position="21"/>
        <end position="164"/>
    </location>
</feature>
<protein>
    <recommendedName>
        <fullName evidence="4">Outer membrane protein beta-barrel domain-containing protein</fullName>
    </recommendedName>
</protein>
<gene>
    <name evidence="2" type="ORF">B9G79_04145</name>
</gene>
<dbReference type="AlphaFoldDB" id="A0A1Z3N5S9"/>
<dbReference type="OrthoDB" id="5295587at2"/>
<dbReference type="EMBL" id="CP020946">
    <property type="protein sequence ID" value="ASD62813.1"/>
    <property type="molecule type" value="Genomic_DNA"/>
</dbReference>
<reference evidence="2 3" key="1">
    <citation type="submission" date="2017-04" db="EMBL/GenBank/DDBJ databases">
        <title>Whole genome sequence of Bdellovibrio bacteriovorus strain SSB218315.</title>
        <authorList>
            <person name="Oyedara O."/>
            <person name="Rodriguez-Perez M.A."/>
        </authorList>
    </citation>
    <scope>NUCLEOTIDE SEQUENCE [LARGE SCALE GENOMIC DNA]</scope>
    <source>
        <strain evidence="2 3">SSB218315</strain>
    </source>
</reference>
<name>A0A1Z3N5S9_BDEBC</name>
<dbReference type="RefSeq" id="WP_088564430.1">
    <property type="nucleotide sequence ID" value="NZ_CP020946.1"/>
</dbReference>
<proteinExistence type="predicted"/>
<accession>A0A1Z3N5S9</accession>
<feature type="signal peptide" evidence="1">
    <location>
        <begin position="1"/>
        <end position="20"/>
    </location>
</feature>
<dbReference type="PROSITE" id="PS51257">
    <property type="entry name" value="PROKAR_LIPOPROTEIN"/>
    <property type="match status" value="1"/>
</dbReference>
<sequence length="164" mass="17969">MKKFIGALILAMGFSCAAQASYVSYDLSGSAGSRDGESYSEIHLGLNYFPVNWFNWRNSIFTQFGSQINTVYGFDTAGLFNYEMYNSSRTLGIELYAGPGLRFASENSNAAFGVAGITFGLGGLRIGGGVQQFQYFEDRKDKNDFTLNKSETQYFITLSGGGSF</sequence>
<evidence type="ECO:0000313" key="2">
    <source>
        <dbReference type="EMBL" id="ASD62813.1"/>
    </source>
</evidence>
<dbReference type="Proteomes" id="UP000197003">
    <property type="component" value="Chromosome"/>
</dbReference>
<evidence type="ECO:0008006" key="4">
    <source>
        <dbReference type="Google" id="ProtNLM"/>
    </source>
</evidence>
<organism evidence="2 3">
    <name type="scientific">Bdellovibrio bacteriovorus</name>
    <dbReference type="NCBI Taxonomy" id="959"/>
    <lineage>
        <taxon>Bacteria</taxon>
        <taxon>Pseudomonadati</taxon>
        <taxon>Bdellovibrionota</taxon>
        <taxon>Bdellovibrionia</taxon>
        <taxon>Bdellovibrionales</taxon>
        <taxon>Pseudobdellovibrionaceae</taxon>
        <taxon>Bdellovibrio</taxon>
    </lineage>
</organism>
<evidence type="ECO:0000313" key="3">
    <source>
        <dbReference type="Proteomes" id="UP000197003"/>
    </source>
</evidence>
<evidence type="ECO:0000256" key="1">
    <source>
        <dbReference type="SAM" id="SignalP"/>
    </source>
</evidence>
<keyword evidence="1" id="KW-0732">Signal</keyword>